<gene>
    <name evidence="2" type="ORF">ABWT76_001805</name>
</gene>
<reference evidence="2" key="1">
    <citation type="submission" date="2024-07" db="EMBL/GenBank/DDBJ databases">
        <authorList>
            <person name="Kim Y.J."/>
            <person name="Jeong J.Y."/>
        </authorList>
    </citation>
    <scope>NUCLEOTIDE SEQUENCE</scope>
    <source>
        <strain evidence="2">GIHE-MW2</strain>
    </source>
</reference>
<dbReference type="InterPro" id="IPR041705">
    <property type="entry name" value="PIN_Sll0205"/>
</dbReference>
<dbReference type="AlphaFoldDB" id="A0AAU8JI54"/>
<dbReference type="CDD" id="cd09872">
    <property type="entry name" value="PIN_Sll0205-like"/>
    <property type="match status" value="1"/>
</dbReference>
<proteinExistence type="predicted"/>
<name>A0AAU8JI54_9CYAN</name>
<accession>A0AAU8JI54</accession>
<dbReference type="InterPro" id="IPR002716">
    <property type="entry name" value="PIN_dom"/>
</dbReference>
<dbReference type="InterPro" id="IPR052919">
    <property type="entry name" value="TA_system_RNase"/>
</dbReference>
<feature type="domain" description="PIN" evidence="1">
    <location>
        <begin position="4"/>
        <end position="122"/>
    </location>
</feature>
<dbReference type="PANTHER" id="PTHR36173">
    <property type="entry name" value="RIBONUCLEASE VAPC16-RELATED"/>
    <property type="match status" value="1"/>
</dbReference>
<dbReference type="RefSeq" id="WP_354635982.1">
    <property type="nucleotide sequence ID" value="NZ_CP159837.1"/>
</dbReference>
<protein>
    <submittedName>
        <fullName evidence="2">Type II toxin-antitoxin system VapC family toxin</fullName>
    </submittedName>
</protein>
<dbReference type="EMBL" id="CP159837">
    <property type="protein sequence ID" value="XCM38926.1"/>
    <property type="molecule type" value="Genomic_DNA"/>
</dbReference>
<dbReference type="InterPro" id="IPR029060">
    <property type="entry name" value="PIN-like_dom_sf"/>
</dbReference>
<evidence type="ECO:0000313" key="2">
    <source>
        <dbReference type="EMBL" id="XCM38926.1"/>
    </source>
</evidence>
<sequence>MRFLLDTHTFIWFVIDNPKLSHRLKKLIEDDQNEKLLSIAIIWEMGIKHSTGKLSFNLPFEIFILWQISINDFEILDIQLRHSFVVATLPFHHRDPFDRILIAQAMVEEIPILSADSAFDAYSNDYGKI</sequence>
<dbReference type="SUPFAM" id="SSF88723">
    <property type="entry name" value="PIN domain-like"/>
    <property type="match status" value="1"/>
</dbReference>
<dbReference type="Pfam" id="PF01850">
    <property type="entry name" value="PIN"/>
    <property type="match status" value="1"/>
</dbReference>
<evidence type="ECO:0000259" key="1">
    <source>
        <dbReference type="Pfam" id="PF01850"/>
    </source>
</evidence>
<organism evidence="2">
    <name type="scientific">Planktothricoides raciborskii GIHE-MW2</name>
    <dbReference type="NCBI Taxonomy" id="2792601"/>
    <lineage>
        <taxon>Bacteria</taxon>
        <taxon>Bacillati</taxon>
        <taxon>Cyanobacteriota</taxon>
        <taxon>Cyanophyceae</taxon>
        <taxon>Oscillatoriophycideae</taxon>
        <taxon>Oscillatoriales</taxon>
        <taxon>Oscillatoriaceae</taxon>
        <taxon>Planktothricoides</taxon>
    </lineage>
</organism>
<dbReference type="Gene3D" id="3.40.50.1010">
    <property type="entry name" value="5'-nuclease"/>
    <property type="match status" value="1"/>
</dbReference>
<dbReference type="PANTHER" id="PTHR36173:SF2">
    <property type="entry name" value="RIBONUCLEASE VAPC16"/>
    <property type="match status" value="1"/>
</dbReference>